<dbReference type="Pfam" id="PF13115">
    <property type="entry name" value="YtkA"/>
    <property type="match status" value="1"/>
</dbReference>
<protein>
    <recommendedName>
        <fullName evidence="2">YtkA-like domain-containing protein</fullName>
    </recommendedName>
</protein>
<dbReference type="EMBL" id="QXIR01000010">
    <property type="protein sequence ID" value="RIW34751.1"/>
    <property type="molecule type" value="Genomic_DNA"/>
</dbReference>
<gene>
    <name evidence="3" type="ORF">D3H55_08870</name>
</gene>
<comment type="caution">
    <text evidence="3">The sequence shown here is derived from an EMBL/GenBank/DDBJ whole genome shotgun (WGS) entry which is preliminary data.</text>
</comment>
<sequence length="156" mass="17712">MKKTPLLISLMLVGFLLNACSLRDDAAELYHLEQPLKAEINIPSEFSASEEESIEAVLTQNGKKVENPDFVHFEIWKQDGSLHYPMEEAEVLGNGIYRVSKEFNQDGLYFVKVHASSEDSLIIPQKQFIVGELTESELEFLQEGTRPDTPAEEHHH</sequence>
<keyword evidence="4" id="KW-1185">Reference proteome</keyword>
<dbReference type="OrthoDB" id="2679563at2"/>
<dbReference type="InterPro" id="IPR032693">
    <property type="entry name" value="YtkA-like_dom"/>
</dbReference>
<organism evidence="3 4">
    <name type="scientific">Bacillus salacetis</name>
    <dbReference type="NCBI Taxonomy" id="2315464"/>
    <lineage>
        <taxon>Bacteria</taxon>
        <taxon>Bacillati</taxon>
        <taxon>Bacillota</taxon>
        <taxon>Bacilli</taxon>
        <taxon>Bacillales</taxon>
        <taxon>Bacillaceae</taxon>
        <taxon>Bacillus</taxon>
    </lineage>
</organism>
<name>A0A3A1R4H1_9BACI</name>
<feature type="chain" id="PRO_5038663257" description="YtkA-like domain-containing protein" evidence="1">
    <location>
        <begin position="27"/>
        <end position="156"/>
    </location>
</feature>
<evidence type="ECO:0000256" key="1">
    <source>
        <dbReference type="SAM" id="SignalP"/>
    </source>
</evidence>
<reference evidence="3 4" key="1">
    <citation type="submission" date="2018-09" db="EMBL/GenBank/DDBJ databases">
        <title>Bacillus saliacetes sp. nov., isolated from Thai shrimp paste (Ka-pi).</title>
        <authorList>
            <person name="Daroonpunt R."/>
            <person name="Tanasupawat S."/>
            <person name="Yiamsombut S."/>
        </authorList>
    </citation>
    <scope>NUCLEOTIDE SEQUENCE [LARGE SCALE GENOMIC DNA]</scope>
    <source>
        <strain evidence="3 4">SKP7-4</strain>
    </source>
</reference>
<keyword evidence="1" id="KW-0732">Signal</keyword>
<proteinExistence type="predicted"/>
<dbReference type="AlphaFoldDB" id="A0A3A1R4H1"/>
<evidence type="ECO:0000313" key="3">
    <source>
        <dbReference type="EMBL" id="RIW34751.1"/>
    </source>
</evidence>
<evidence type="ECO:0000313" key="4">
    <source>
        <dbReference type="Proteomes" id="UP000265801"/>
    </source>
</evidence>
<dbReference type="RefSeq" id="WP_119546688.1">
    <property type="nucleotide sequence ID" value="NZ_QXIR01000010.1"/>
</dbReference>
<evidence type="ECO:0000259" key="2">
    <source>
        <dbReference type="Pfam" id="PF13115"/>
    </source>
</evidence>
<feature type="signal peptide" evidence="1">
    <location>
        <begin position="1"/>
        <end position="26"/>
    </location>
</feature>
<dbReference type="Proteomes" id="UP000265801">
    <property type="component" value="Unassembled WGS sequence"/>
</dbReference>
<accession>A0A3A1R4H1</accession>
<feature type="domain" description="YtkA-like" evidence="2">
    <location>
        <begin position="34"/>
        <end position="114"/>
    </location>
</feature>